<keyword evidence="3" id="KW-0677">Repeat</keyword>
<evidence type="ECO:0000259" key="8">
    <source>
        <dbReference type="PROSITE" id="PS50157"/>
    </source>
</evidence>
<reference evidence="9" key="1">
    <citation type="submission" date="2005-10" db="EMBL/GenBank/DDBJ databases">
        <authorList>
            <person name="Loftus B.J."/>
            <person name="Nene V.M."/>
            <person name="Hannick L.I."/>
            <person name="Bidwell S."/>
            <person name="Haas B."/>
            <person name="Amedeo P."/>
            <person name="Orvis J."/>
            <person name="Wortman J.R."/>
            <person name="White O.R."/>
            <person name="Salzberg S."/>
            <person name="Shumway M."/>
            <person name="Koo H."/>
            <person name="Zhao Y."/>
            <person name="Holmes M."/>
            <person name="Miller J."/>
            <person name="Schatz M."/>
            <person name="Pop M."/>
            <person name="Pai G."/>
            <person name="Utterback T."/>
            <person name="Rogers Y.-H."/>
            <person name="Kravitz S."/>
            <person name="Fraser C.M."/>
        </authorList>
    </citation>
    <scope>NUCLEOTIDE SEQUENCE</scope>
    <source>
        <strain evidence="9">Liverpool</strain>
    </source>
</reference>
<dbReference type="SMART" id="SM00355">
    <property type="entry name" value="ZnF_C2H2"/>
    <property type="match status" value="10"/>
</dbReference>
<dbReference type="GO" id="GO:0008270">
    <property type="term" value="F:zinc ion binding"/>
    <property type="evidence" value="ECO:0007669"/>
    <property type="project" value="UniProtKB-KW"/>
</dbReference>
<feature type="domain" description="C2H2-type" evidence="8">
    <location>
        <begin position="309"/>
        <end position="337"/>
    </location>
</feature>
<dbReference type="PANTHER" id="PTHR24379">
    <property type="entry name" value="KRAB AND ZINC FINGER DOMAIN-CONTAINING"/>
    <property type="match status" value="1"/>
</dbReference>
<dbReference type="PROSITE" id="PS50157">
    <property type="entry name" value="ZINC_FINGER_C2H2_2"/>
    <property type="match status" value="9"/>
</dbReference>
<accession>Q16TC1</accession>
<dbReference type="PROSITE" id="PS00028">
    <property type="entry name" value="ZINC_FINGER_C2H2_1"/>
    <property type="match status" value="9"/>
</dbReference>
<proteinExistence type="predicted"/>
<organism evidence="9 11">
    <name type="scientific">Aedes aegypti</name>
    <name type="common">Yellowfever mosquito</name>
    <name type="synonym">Culex aegypti</name>
    <dbReference type="NCBI Taxonomy" id="7159"/>
    <lineage>
        <taxon>Eukaryota</taxon>
        <taxon>Metazoa</taxon>
        <taxon>Ecdysozoa</taxon>
        <taxon>Arthropoda</taxon>
        <taxon>Hexapoda</taxon>
        <taxon>Insecta</taxon>
        <taxon>Pterygota</taxon>
        <taxon>Neoptera</taxon>
        <taxon>Endopterygota</taxon>
        <taxon>Diptera</taxon>
        <taxon>Nematocera</taxon>
        <taxon>Culicoidea</taxon>
        <taxon>Culicidae</taxon>
        <taxon>Culicinae</taxon>
        <taxon>Aedini</taxon>
        <taxon>Aedes</taxon>
        <taxon>Stegomyia</taxon>
    </lineage>
</organism>
<dbReference type="HOGENOM" id="CLU_700604_0_0_1"/>
<feature type="domain" description="C2H2-type" evidence="8">
    <location>
        <begin position="271"/>
        <end position="298"/>
    </location>
</feature>
<evidence type="ECO:0000313" key="11">
    <source>
        <dbReference type="Proteomes" id="UP000682892"/>
    </source>
</evidence>
<keyword evidence="5" id="KW-0862">Zinc</keyword>
<evidence type="ECO:0000256" key="1">
    <source>
        <dbReference type="ARBA" id="ARBA00004123"/>
    </source>
</evidence>
<dbReference type="InterPro" id="IPR036236">
    <property type="entry name" value="Znf_C2H2_sf"/>
</dbReference>
<dbReference type="FunFam" id="3.30.160.60:FF:000145">
    <property type="entry name" value="Zinc finger protein 574"/>
    <property type="match status" value="1"/>
</dbReference>
<dbReference type="GO" id="GO:0000977">
    <property type="term" value="F:RNA polymerase II transcription regulatory region sequence-specific DNA binding"/>
    <property type="evidence" value="ECO:0007669"/>
    <property type="project" value="TreeGrafter"/>
</dbReference>
<evidence type="ECO:0000256" key="4">
    <source>
        <dbReference type="ARBA" id="ARBA00022771"/>
    </source>
</evidence>
<feature type="domain" description="C2H2-type" evidence="8">
    <location>
        <begin position="214"/>
        <end position="241"/>
    </location>
</feature>
<feature type="domain" description="C2H2-type" evidence="8">
    <location>
        <begin position="78"/>
        <end position="102"/>
    </location>
</feature>
<reference evidence="9" key="3">
    <citation type="submission" date="2012-09" db="EMBL/GenBank/DDBJ databases">
        <authorList>
            <consortium name="VectorBase"/>
        </authorList>
    </citation>
    <scope>NUCLEOTIDE SEQUENCE</scope>
    <source>
        <strain evidence="9">Liverpool</strain>
    </source>
</reference>
<feature type="domain" description="C2H2-type" evidence="8">
    <location>
        <begin position="116"/>
        <end position="140"/>
    </location>
</feature>
<dbReference type="Proteomes" id="UP000682892">
    <property type="component" value="Unassembled WGS sequence"/>
</dbReference>
<dbReference type="PANTHER" id="PTHR24379:SF127">
    <property type="entry name" value="BLOODY FINGERS-RELATED"/>
    <property type="match status" value="1"/>
</dbReference>
<dbReference type="PaxDb" id="7159-AAEL010281-PB"/>
<dbReference type="Pfam" id="PF13912">
    <property type="entry name" value="zf-C2H2_6"/>
    <property type="match status" value="1"/>
</dbReference>
<sequence>MSTTPEPDKVKAEPQDYDPCSIPLDEKYRLKRLRSLRKLLQNANVFESLKLRYLESLELRNEAPDKEAPTETSDVAGCICEVCGQTFGSTKNMLRHMEGYHTIPGSVIERAGKSLFRCKFCELEFSARNQLLRHCQRIHAELVRARKKRLKHNVGLSQEKICVYCNVIAGNLEEFVTHLEKNHAGNFCDICYKVFQDSTFVILHRRVHLGENPFACDLCPKVFRSLQHVGEHRRCHTGHKPYKCVECPMGFARIGDLNKHKKLRHTAVPSYLCSQCPESFHSSSLFHRHKQKHQKAVEMGIDDTRPAVFACGQCNELFENGNDRKEHVLIRHAEGRPFECGDCGKRFKLGSHLKAHALTHSGVKSQKCDQCPAAFYLMGDLRRHQKIHRKMEES</sequence>
<feature type="domain" description="C2H2-type" evidence="8">
    <location>
        <begin position="366"/>
        <end position="393"/>
    </location>
</feature>
<dbReference type="STRING" id="7159.Q16TC1"/>
<dbReference type="eggNOG" id="KOG1721">
    <property type="taxonomic scope" value="Eukaryota"/>
</dbReference>
<feature type="domain" description="C2H2-type" evidence="8">
    <location>
        <begin position="186"/>
        <end position="213"/>
    </location>
</feature>
<dbReference type="EMBL" id="CH477653">
    <property type="protein sequence ID" value="EAT37750.1"/>
    <property type="molecule type" value="Genomic_DNA"/>
</dbReference>
<evidence type="ECO:0000313" key="10">
    <source>
        <dbReference type="EMBL" id="EAT37750.1"/>
    </source>
</evidence>
<evidence type="ECO:0000256" key="7">
    <source>
        <dbReference type="PROSITE-ProRule" id="PRU00042"/>
    </source>
</evidence>
<dbReference type="VEuPathDB" id="VectorBase:AAEL010287"/>
<evidence type="ECO:0000256" key="5">
    <source>
        <dbReference type="ARBA" id="ARBA00022833"/>
    </source>
</evidence>
<reference evidence="9" key="2">
    <citation type="journal article" date="2007" name="Science">
        <title>Genome sequence of Aedes aegypti, a major arbovirus vector.</title>
        <authorList>
            <person name="Nene V."/>
            <person name="Wortman J.R."/>
            <person name="Lawson D."/>
            <person name="Haas B."/>
            <person name="Kodira C."/>
            <person name="Tu Z.J."/>
            <person name="Loftus B."/>
            <person name="Xi Z."/>
            <person name="Megy K."/>
            <person name="Grabherr M."/>
            <person name="Ren Q."/>
            <person name="Zdobnov E.M."/>
            <person name="Lobo N.F."/>
            <person name="Campbell K.S."/>
            <person name="Brown S.E."/>
            <person name="Bonaldo M.F."/>
            <person name="Zhu J."/>
            <person name="Sinkins S.P."/>
            <person name="Hogenkamp D.G."/>
            <person name="Amedeo P."/>
            <person name="Arensburger P."/>
            <person name="Atkinson P.W."/>
            <person name="Bidwell S."/>
            <person name="Biedler J."/>
            <person name="Birney E."/>
            <person name="Bruggner R.V."/>
            <person name="Costas J."/>
            <person name="Coy M.R."/>
            <person name="Crabtree J."/>
            <person name="Crawford M."/>
            <person name="Debruyn B."/>
            <person name="Decaprio D."/>
            <person name="Eiglmeier K."/>
            <person name="Eisenstadt E."/>
            <person name="El-Dorry H."/>
            <person name="Gelbart W.M."/>
            <person name="Gomes S.L."/>
            <person name="Hammond M."/>
            <person name="Hannick L.I."/>
            <person name="Hogan J.R."/>
            <person name="Holmes M.H."/>
            <person name="Jaffe D."/>
            <person name="Johnston J.S."/>
            <person name="Kennedy R.C."/>
            <person name="Koo H."/>
            <person name="Kravitz S."/>
            <person name="Kriventseva E.V."/>
            <person name="Kulp D."/>
            <person name="Labutti K."/>
            <person name="Lee E."/>
            <person name="Li S."/>
            <person name="Lovin D.D."/>
            <person name="Mao C."/>
            <person name="Mauceli E."/>
            <person name="Menck C.F."/>
            <person name="Miller J.R."/>
            <person name="Montgomery P."/>
            <person name="Mori A."/>
            <person name="Nascimento A.L."/>
            <person name="Naveira H.F."/>
            <person name="Nusbaum C."/>
            <person name="O'leary S."/>
            <person name="Orvis J."/>
            <person name="Pertea M."/>
            <person name="Quesneville H."/>
            <person name="Reidenbach K.R."/>
            <person name="Rogers Y.H."/>
            <person name="Roth C.W."/>
            <person name="Schneider J.R."/>
            <person name="Schatz M."/>
            <person name="Shumway M."/>
            <person name="Stanke M."/>
            <person name="Stinson E.O."/>
            <person name="Tubio J.M."/>
            <person name="Vanzee J.P."/>
            <person name="Verjovski-Almeida S."/>
            <person name="Werner D."/>
            <person name="White O."/>
            <person name="Wyder S."/>
            <person name="Zeng Q."/>
            <person name="Zhao Q."/>
            <person name="Zhao Y."/>
            <person name="Hill C.A."/>
            <person name="Raikhel A.S."/>
            <person name="Soares M.B."/>
            <person name="Knudson D.L."/>
            <person name="Lee N.H."/>
            <person name="Galagan J."/>
            <person name="Salzberg S.L."/>
            <person name="Paulsen I.T."/>
            <person name="Dimopoulos G."/>
            <person name="Collins F.H."/>
            <person name="Birren B."/>
            <person name="Fraser-Liggett C.M."/>
            <person name="Severson D.W."/>
        </authorList>
    </citation>
    <scope>NUCLEOTIDE SEQUENCE [LARGE SCALE GENOMIC DNA]</scope>
    <source>
        <strain evidence="9">Liverpool</strain>
    </source>
</reference>
<feature type="domain" description="C2H2-type" evidence="8">
    <location>
        <begin position="242"/>
        <end position="270"/>
    </location>
</feature>
<name>Q16TC1_AEDAE</name>
<protein>
    <submittedName>
        <fullName evidence="9">AAEL010281-PA</fullName>
    </submittedName>
    <submittedName>
        <fullName evidence="10">AAEL010281-PB</fullName>
    </submittedName>
</protein>
<dbReference type="SUPFAM" id="SSF57667">
    <property type="entry name" value="beta-beta-alpha zinc fingers"/>
    <property type="match status" value="5"/>
</dbReference>
<dbReference type="EMBL" id="CH477653">
    <property type="protein sequence ID" value="EAT37749.1"/>
    <property type="molecule type" value="Genomic_DNA"/>
</dbReference>
<evidence type="ECO:0000256" key="6">
    <source>
        <dbReference type="ARBA" id="ARBA00023242"/>
    </source>
</evidence>
<evidence type="ECO:0000256" key="3">
    <source>
        <dbReference type="ARBA" id="ARBA00022737"/>
    </source>
</evidence>
<dbReference type="InterPro" id="IPR013087">
    <property type="entry name" value="Znf_C2H2_type"/>
</dbReference>
<keyword evidence="2" id="KW-0479">Metal-binding</keyword>
<dbReference type="GO" id="GO:0000981">
    <property type="term" value="F:DNA-binding transcription factor activity, RNA polymerase II-specific"/>
    <property type="evidence" value="ECO:0007669"/>
    <property type="project" value="TreeGrafter"/>
</dbReference>
<keyword evidence="4 7" id="KW-0863">Zinc-finger</keyword>
<evidence type="ECO:0000313" key="9">
    <source>
        <dbReference type="EMBL" id="EAT37749.1"/>
    </source>
</evidence>
<dbReference type="GO" id="GO:0005634">
    <property type="term" value="C:nucleus"/>
    <property type="evidence" value="ECO:0007669"/>
    <property type="project" value="UniProtKB-SubCell"/>
</dbReference>
<evidence type="ECO:0000256" key="2">
    <source>
        <dbReference type="ARBA" id="ARBA00022723"/>
    </source>
</evidence>
<dbReference type="AlphaFoldDB" id="Q16TC1"/>
<dbReference type="FunFam" id="3.30.160.60:FF:002343">
    <property type="entry name" value="Zinc finger protein 33A"/>
    <property type="match status" value="1"/>
</dbReference>
<comment type="subcellular location">
    <subcellularLocation>
        <location evidence="1">Nucleus</location>
    </subcellularLocation>
</comment>
<dbReference type="Pfam" id="PF00096">
    <property type="entry name" value="zf-C2H2"/>
    <property type="match status" value="1"/>
</dbReference>
<keyword evidence="6" id="KW-0539">Nucleus</keyword>
<dbReference type="Gene3D" id="3.30.160.60">
    <property type="entry name" value="Classic Zinc Finger"/>
    <property type="match status" value="7"/>
</dbReference>
<gene>
    <name evidence="9" type="ORF">AaeL_AAEL010281</name>
</gene>
<accession>A6KVV5</accession>
<feature type="domain" description="C2H2-type" evidence="8">
    <location>
        <begin position="338"/>
        <end position="365"/>
    </location>
</feature>